<comment type="catalytic activity">
    <reaction evidence="1 14">
        <text>adenosylcob(III)inamide + ATP = adenosylcob(III)inamide phosphate + ADP + H(+)</text>
        <dbReference type="Rhea" id="RHEA:15769"/>
        <dbReference type="ChEBI" id="CHEBI:2480"/>
        <dbReference type="ChEBI" id="CHEBI:15378"/>
        <dbReference type="ChEBI" id="CHEBI:30616"/>
        <dbReference type="ChEBI" id="CHEBI:58502"/>
        <dbReference type="ChEBI" id="CHEBI:456216"/>
        <dbReference type="EC" id="2.7.1.156"/>
    </reaction>
</comment>
<feature type="binding site" evidence="16">
    <location>
        <begin position="23"/>
        <end position="30"/>
    </location>
    <ligand>
        <name>GTP</name>
        <dbReference type="ChEBI" id="CHEBI:37565"/>
    </ligand>
</feature>
<feature type="binding site" evidence="16">
    <location>
        <begin position="68"/>
        <end position="71"/>
    </location>
    <ligand>
        <name>GTP</name>
        <dbReference type="ChEBI" id="CHEBI:37565"/>
    </ligand>
</feature>
<organism evidence="17 18">
    <name type="scientific">Noviherbaspirillum humi</name>
    <dbReference type="NCBI Taxonomy" id="1688639"/>
    <lineage>
        <taxon>Bacteria</taxon>
        <taxon>Pseudomonadati</taxon>
        <taxon>Pseudomonadota</taxon>
        <taxon>Betaproteobacteria</taxon>
        <taxon>Burkholderiales</taxon>
        <taxon>Oxalobacteraceae</taxon>
        <taxon>Noviherbaspirillum</taxon>
    </lineage>
</organism>
<keyword evidence="13 14" id="KW-0342">GTP-binding</keyword>
<dbReference type="Gene3D" id="3.40.50.300">
    <property type="entry name" value="P-loop containing nucleotide triphosphate hydrolases"/>
    <property type="match status" value="1"/>
</dbReference>
<dbReference type="PANTHER" id="PTHR34848:SF1">
    <property type="entry name" value="BIFUNCTIONAL ADENOSYLCOBALAMIN BIOSYNTHESIS PROTEIN COBU"/>
    <property type="match status" value="1"/>
</dbReference>
<evidence type="ECO:0000256" key="16">
    <source>
        <dbReference type="PIRSR" id="PIRSR006135-2"/>
    </source>
</evidence>
<dbReference type="AlphaFoldDB" id="A0A239GRB5"/>
<evidence type="ECO:0000256" key="4">
    <source>
        <dbReference type="ARBA" id="ARBA00003889"/>
    </source>
</evidence>
<dbReference type="InterPro" id="IPR003203">
    <property type="entry name" value="CobU/CobP"/>
</dbReference>
<evidence type="ECO:0000256" key="15">
    <source>
        <dbReference type="PIRSR" id="PIRSR006135-1"/>
    </source>
</evidence>
<accession>A0A239GRB5</accession>
<dbReference type="SUPFAM" id="SSF52540">
    <property type="entry name" value="P-loop containing nucleoside triphosphate hydrolases"/>
    <property type="match status" value="1"/>
</dbReference>
<keyword evidence="9 14" id="KW-0808">Transferase</keyword>
<keyword evidence="8 14" id="KW-0169">Cobalamin biosynthesis</keyword>
<evidence type="ECO:0000256" key="8">
    <source>
        <dbReference type="ARBA" id="ARBA00022573"/>
    </source>
</evidence>
<dbReference type="GO" id="GO:0005525">
    <property type="term" value="F:GTP binding"/>
    <property type="evidence" value="ECO:0007669"/>
    <property type="project" value="UniProtKB-UniRule"/>
</dbReference>
<evidence type="ECO:0000256" key="6">
    <source>
        <dbReference type="ARBA" id="ARBA00005159"/>
    </source>
</evidence>
<dbReference type="RefSeq" id="WP_089399290.1">
    <property type="nucleotide sequence ID" value="NZ_FZOT01000005.1"/>
</dbReference>
<dbReference type="Pfam" id="PF02283">
    <property type="entry name" value="CobU"/>
    <property type="match status" value="1"/>
</dbReference>
<evidence type="ECO:0000256" key="1">
    <source>
        <dbReference type="ARBA" id="ARBA00000312"/>
    </source>
</evidence>
<dbReference type="GO" id="GO:0008820">
    <property type="term" value="F:cobinamide phosphate guanylyltransferase activity"/>
    <property type="evidence" value="ECO:0007669"/>
    <property type="project" value="UniProtKB-UniRule"/>
</dbReference>
<dbReference type="GO" id="GO:0005524">
    <property type="term" value="F:ATP binding"/>
    <property type="evidence" value="ECO:0007669"/>
    <property type="project" value="UniProtKB-UniRule"/>
</dbReference>
<comment type="pathway">
    <text evidence="5 14">Cofactor biosynthesis; adenosylcobalamin biosynthesis; adenosylcobalamin from cob(II)yrinate a,c-diamide: step 6/7.</text>
</comment>
<reference evidence="17 18" key="1">
    <citation type="submission" date="2017-06" db="EMBL/GenBank/DDBJ databases">
        <authorList>
            <person name="Kim H.J."/>
            <person name="Triplett B.A."/>
        </authorList>
    </citation>
    <scope>NUCLEOTIDE SEQUENCE [LARGE SCALE GENOMIC DNA]</scope>
    <source>
        <strain evidence="17 18">U15</strain>
    </source>
</reference>
<evidence type="ECO:0000313" key="18">
    <source>
        <dbReference type="Proteomes" id="UP000198284"/>
    </source>
</evidence>
<dbReference type="EC" id="2.7.1.156" evidence="14"/>
<sequence length="203" mass="21541">METTDNACPPKPVETPARSLILGGVRSGKSAHAEALARQAGSAGREVVVIATAHAGDEEMARRIAMHRERRDARWITIEEPLRLGAALRQWCGPQRVVVVDCLNVWLSNLLFAEGGEYPEVGRVAAPDCFAAERADLLAALQAPAGDVILVANEVGLGVVPMGAVSRFFVDEAGRLNQALAALCENVDLIVAGLPLRLKATSC</sequence>
<evidence type="ECO:0000256" key="13">
    <source>
        <dbReference type="ARBA" id="ARBA00023134"/>
    </source>
</evidence>
<comment type="pathway">
    <text evidence="6 14">Cofactor biosynthesis; adenosylcobalamin biosynthesis; adenosylcobalamin from cob(II)yrinate a,c-diamide: step 5/7.</text>
</comment>
<comment type="catalytic activity">
    <reaction evidence="2 14">
        <text>adenosylcob(III)inamide phosphate + GTP + H(+) = adenosylcob(III)inamide-GDP + diphosphate</text>
        <dbReference type="Rhea" id="RHEA:22712"/>
        <dbReference type="ChEBI" id="CHEBI:15378"/>
        <dbReference type="ChEBI" id="CHEBI:33019"/>
        <dbReference type="ChEBI" id="CHEBI:37565"/>
        <dbReference type="ChEBI" id="CHEBI:58502"/>
        <dbReference type="ChEBI" id="CHEBI:60487"/>
        <dbReference type="EC" id="2.7.7.62"/>
    </reaction>
</comment>
<dbReference type="GO" id="GO:0009236">
    <property type="term" value="P:cobalamin biosynthetic process"/>
    <property type="evidence" value="ECO:0007669"/>
    <property type="project" value="UniProtKB-UniRule"/>
</dbReference>
<keyword evidence="11 14" id="KW-0418">Kinase</keyword>
<dbReference type="GO" id="GO:0043752">
    <property type="term" value="F:adenosylcobinamide kinase activity"/>
    <property type="evidence" value="ECO:0007669"/>
    <property type="project" value="UniProtKB-EC"/>
</dbReference>
<dbReference type="OrthoDB" id="9788370at2"/>
<evidence type="ECO:0000313" key="17">
    <source>
        <dbReference type="EMBL" id="SNS71328.1"/>
    </source>
</evidence>
<evidence type="ECO:0000256" key="12">
    <source>
        <dbReference type="ARBA" id="ARBA00022840"/>
    </source>
</evidence>
<evidence type="ECO:0000256" key="5">
    <source>
        <dbReference type="ARBA" id="ARBA00004692"/>
    </source>
</evidence>
<dbReference type="InterPro" id="IPR027417">
    <property type="entry name" value="P-loop_NTPase"/>
</dbReference>
<comment type="similarity">
    <text evidence="7 14">Belongs to the CobU/CobP family.</text>
</comment>
<name>A0A239GRB5_9BURK</name>
<evidence type="ECO:0000256" key="9">
    <source>
        <dbReference type="ARBA" id="ARBA00022679"/>
    </source>
</evidence>
<proteinExistence type="inferred from homology"/>
<dbReference type="NCBIfam" id="NF004469">
    <property type="entry name" value="PRK05800.1"/>
    <property type="match status" value="1"/>
</dbReference>
<keyword evidence="18" id="KW-1185">Reference proteome</keyword>
<keyword evidence="10 14" id="KW-0547">Nucleotide-binding</keyword>
<evidence type="ECO:0000256" key="7">
    <source>
        <dbReference type="ARBA" id="ARBA00007490"/>
    </source>
</evidence>
<evidence type="ECO:0000256" key="11">
    <source>
        <dbReference type="ARBA" id="ARBA00022777"/>
    </source>
</evidence>
<dbReference type="EMBL" id="FZOT01000005">
    <property type="protein sequence ID" value="SNS71328.1"/>
    <property type="molecule type" value="Genomic_DNA"/>
</dbReference>
<keyword evidence="12 14" id="KW-0067">ATP-binding</keyword>
<dbReference type="UniPathway" id="UPA00148">
    <property type="reaction ID" value="UER00236"/>
</dbReference>
<feature type="binding site" evidence="16">
    <location>
        <position position="101"/>
    </location>
    <ligand>
        <name>GTP</name>
        <dbReference type="ChEBI" id="CHEBI:37565"/>
    </ligand>
</feature>
<dbReference type="CDD" id="cd00544">
    <property type="entry name" value="CobU"/>
    <property type="match status" value="1"/>
</dbReference>
<gene>
    <name evidence="17" type="ORF">SAMN06265795_105144</name>
</gene>
<dbReference type="EC" id="2.7.7.62" evidence="14"/>
<evidence type="ECO:0000256" key="3">
    <source>
        <dbReference type="ARBA" id="ARBA00001522"/>
    </source>
</evidence>
<feature type="binding site" evidence="16">
    <location>
        <begin position="51"/>
        <end position="53"/>
    </location>
    <ligand>
        <name>GTP</name>
        <dbReference type="ChEBI" id="CHEBI:37565"/>
    </ligand>
</feature>
<comment type="catalytic activity">
    <reaction evidence="3">
        <text>adenosylcob(III)inamide + GTP = adenosylcob(III)inamide phosphate + GDP + H(+)</text>
        <dbReference type="Rhea" id="RHEA:15765"/>
        <dbReference type="ChEBI" id="CHEBI:2480"/>
        <dbReference type="ChEBI" id="CHEBI:15378"/>
        <dbReference type="ChEBI" id="CHEBI:37565"/>
        <dbReference type="ChEBI" id="CHEBI:58189"/>
        <dbReference type="ChEBI" id="CHEBI:58502"/>
        <dbReference type="EC" id="2.7.1.156"/>
    </reaction>
</comment>
<keyword evidence="17" id="KW-0548">Nucleotidyltransferase</keyword>
<feature type="active site" description="GMP-histidine intermediate" evidence="15">
    <location>
        <position position="67"/>
    </location>
</feature>
<protein>
    <recommendedName>
        <fullName evidence="14">Bifunctional adenosylcobalamin biosynthesis protein</fullName>
        <ecNumber evidence="14">2.7.1.156</ecNumber>
        <ecNumber evidence="14">2.7.7.62</ecNumber>
    </recommendedName>
</protein>
<evidence type="ECO:0000256" key="2">
    <source>
        <dbReference type="ARBA" id="ARBA00000711"/>
    </source>
</evidence>
<comment type="function">
    <text evidence="4 14">Catalyzes ATP-dependent phosphorylation of adenosylcobinamide and addition of GMP to adenosylcobinamide phosphate.</text>
</comment>
<dbReference type="Proteomes" id="UP000198284">
    <property type="component" value="Unassembled WGS sequence"/>
</dbReference>
<evidence type="ECO:0000256" key="14">
    <source>
        <dbReference type="PIRNR" id="PIRNR006135"/>
    </source>
</evidence>
<dbReference type="PANTHER" id="PTHR34848">
    <property type="match status" value="1"/>
</dbReference>
<dbReference type="PIRSF" id="PIRSF006135">
    <property type="entry name" value="CobU"/>
    <property type="match status" value="1"/>
</dbReference>
<feature type="binding site" evidence="16">
    <location>
        <position position="79"/>
    </location>
    <ligand>
        <name>GTP</name>
        <dbReference type="ChEBI" id="CHEBI:37565"/>
    </ligand>
</feature>
<evidence type="ECO:0000256" key="10">
    <source>
        <dbReference type="ARBA" id="ARBA00022741"/>
    </source>
</evidence>